<name>A0A219AQD4_METCM</name>
<reference evidence="1 2" key="1">
    <citation type="journal article" date="2016" name="PLoS Pathog.">
        <title>Biosynthesis of antibiotic leucinostatins in bio-control fungus Purpureocillium lilacinum and their inhibition on phytophthora revealed by genome mining.</title>
        <authorList>
            <person name="Wang G."/>
            <person name="Liu Z."/>
            <person name="Lin R."/>
            <person name="Li E."/>
            <person name="Mao Z."/>
            <person name="Ling J."/>
            <person name="Yang Y."/>
            <person name="Yin W.B."/>
            <person name="Xie B."/>
        </authorList>
    </citation>
    <scope>NUCLEOTIDE SEQUENCE [LARGE SCALE GENOMIC DNA]</scope>
    <source>
        <strain evidence="1">170</strain>
    </source>
</reference>
<evidence type="ECO:0000313" key="1">
    <source>
        <dbReference type="EMBL" id="OWT42997.1"/>
    </source>
</evidence>
<dbReference type="GeneID" id="33936721"/>
<protein>
    <submittedName>
        <fullName evidence="1">Uncharacterized protein</fullName>
    </submittedName>
</protein>
<comment type="caution">
    <text evidence="1">The sequence shown here is derived from an EMBL/GenBank/DDBJ whole genome shotgun (WGS) entry which is preliminary data.</text>
</comment>
<accession>A0A219AQD4</accession>
<keyword evidence="2" id="KW-1185">Reference proteome</keyword>
<gene>
    <name evidence="1" type="ORF">VFPPC_17810</name>
</gene>
<dbReference type="AlphaFoldDB" id="A0A219AQD4"/>
<dbReference type="Proteomes" id="UP000078397">
    <property type="component" value="Unassembled WGS sequence"/>
</dbReference>
<dbReference type="KEGG" id="pchm:VFPPC_17810"/>
<dbReference type="EMBL" id="LSBJ02000004">
    <property type="protein sequence ID" value="OWT42997.1"/>
    <property type="molecule type" value="Genomic_DNA"/>
</dbReference>
<sequence length="85" mass="9258">MTVLLKATPEAAAHHLSYANNAATSLQLTVYRFQLPAYSFQFPVPNHDSLRLHRLGIFTSCWFALGVVIHGEPTTGSTRAASSTV</sequence>
<proteinExistence type="predicted"/>
<evidence type="ECO:0000313" key="2">
    <source>
        <dbReference type="Proteomes" id="UP000078397"/>
    </source>
</evidence>
<dbReference type="RefSeq" id="XP_022285455.1">
    <property type="nucleotide sequence ID" value="XM_022429491.1"/>
</dbReference>
<organism evidence="1 2">
    <name type="scientific">Pochonia chlamydosporia 170</name>
    <dbReference type="NCBI Taxonomy" id="1380566"/>
    <lineage>
        <taxon>Eukaryota</taxon>
        <taxon>Fungi</taxon>
        <taxon>Dikarya</taxon>
        <taxon>Ascomycota</taxon>
        <taxon>Pezizomycotina</taxon>
        <taxon>Sordariomycetes</taxon>
        <taxon>Hypocreomycetidae</taxon>
        <taxon>Hypocreales</taxon>
        <taxon>Clavicipitaceae</taxon>
        <taxon>Pochonia</taxon>
    </lineage>
</organism>